<evidence type="ECO:0000313" key="4">
    <source>
        <dbReference type="Proteomes" id="UP001497457"/>
    </source>
</evidence>
<keyword evidence="4" id="KW-1185">Reference proteome</keyword>
<dbReference type="PANTHER" id="PTHR32295">
    <property type="entry name" value="IQ-DOMAIN 5-RELATED"/>
    <property type="match status" value="1"/>
</dbReference>
<gene>
    <name evidence="3" type="ORF">URODEC1_LOCUS15602</name>
</gene>
<dbReference type="EMBL" id="OZ075123">
    <property type="protein sequence ID" value="CAL4912442.1"/>
    <property type="molecule type" value="Genomic_DNA"/>
</dbReference>
<dbReference type="AlphaFoldDB" id="A0ABC8WRA9"/>
<protein>
    <submittedName>
        <fullName evidence="3">Uncharacterized protein</fullName>
    </submittedName>
</protein>
<dbReference type="SMART" id="SM00015">
    <property type="entry name" value="IQ"/>
    <property type="match status" value="1"/>
</dbReference>
<accession>A0ABC8WRA9</accession>
<dbReference type="Pfam" id="PF00612">
    <property type="entry name" value="IQ"/>
    <property type="match status" value="1"/>
</dbReference>
<dbReference type="GO" id="GO:0005516">
    <property type="term" value="F:calmodulin binding"/>
    <property type="evidence" value="ECO:0007669"/>
    <property type="project" value="UniProtKB-KW"/>
</dbReference>
<dbReference type="PANTHER" id="PTHR32295:SF108">
    <property type="entry name" value="PROTEIN IQ-DOMAIN 20"/>
    <property type="match status" value="1"/>
</dbReference>
<evidence type="ECO:0000256" key="2">
    <source>
        <dbReference type="ARBA" id="ARBA00024341"/>
    </source>
</evidence>
<proteinExistence type="inferred from homology"/>
<sequence length="327" mass="34320">MARGKALCCLASPLGGRGKSSESDSRRRRTGAACICCIGPHHKPSGGGAPDADLSVRLPLTSCCGTGGDVRGGTRTPRTPRTPCTPTARRLCGAGARSSRTPRRGQVCCFPASAPASSAAASAGGPAAAAAAGSARTPRTPATPIGRRQQQQGACCVRVVSAQGSSAKLGRRRSWFRSARQAVAQTTPRFRGAGGGRDSARAAGSAVKVYDARHVEAEAAAMVVVETAEEETCSNEEYAVLCREGFSREDVAAVTIQAYFRGHLARRASKALKSLVRLQAVARGANVRRQAEVAVHCMQAMVRLQMRVRARQMLAKQPKEEQLLLQS</sequence>
<dbReference type="Gene3D" id="1.20.5.190">
    <property type="match status" value="1"/>
</dbReference>
<organism evidence="3 4">
    <name type="scientific">Urochloa decumbens</name>
    <dbReference type="NCBI Taxonomy" id="240449"/>
    <lineage>
        <taxon>Eukaryota</taxon>
        <taxon>Viridiplantae</taxon>
        <taxon>Streptophyta</taxon>
        <taxon>Embryophyta</taxon>
        <taxon>Tracheophyta</taxon>
        <taxon>Spermatophyta</taxon>
        <taxon>Magnoliopsida</taxon>
        <taxon>Liliopsida</taxon>
        <taxon>Poales</taxon>
        <taxon>Poaceae</taxon>
        <taxon>PACMAD clade</taxon>
        <taxon>Panicoideae</taxon>
        <taxon>Panicodae</taxon>
        <taxon>Paniceae</taxon>
        <taxon>Melinidinae</taxon>
        <taxon>Urochloa</taxon>
    </lineage>
</organism>
<name>A0ABC8WRA9_9POAL</name>
<dbReference type="InterPro" id="IPR000048">
    <property type="entry name" value="IQ_motif_EF-hand-BS"/>
</dbReference>
<evidence type="ECO:0000256" key="1">
    <source>
        <dbReference type="ARBA" id="ARBA00022860"/>
    </source>
</evidence>
<dbReference type="Proteomes" id="UP001497457">
    <property type="component" value="Chromosome 13rd"/>
</dbReference>
<reference evidence="3" key="1">
    <citation type="submission" date="2024-10" db="EMBL/GenBank/DDBJ databases">
        <authorList>
            <person name="Ryan C."/>
        </authorList>
    </citation>
    <scope>NUCLEOTIDE SEQUENCE [LARGE SCALE GENOMIC DNA]</scope>
</reference>
<evidence type="ECO:0000313" key="3">
    <source>
        <dbReference type="EMBL" id="CAL4912442.1"/>
    </source>
</evidence>
<comment type="similarity">
    <text evidence="2">Belongs to the IQD family.</text>
</comment>
<dbReference type="PROSITE" id="PS50096">
    <property type="entry name" value="IQ"/>
    <property type="match status" value="2"/>
</dbReference>
<keyword evidence="1" id="KW-0112">Calmodulin-binding</keyword>